<keyword evidence="4" id="KW-1185">Reference proteome</keyword>
<dbReference type="OrthoDB" id="3658031at2"/>
<dbReference type="Pfam" id="PF13203">
    <property type="entry name" value="DUF2201_N"/>
    <property type="match status" value="1"/>
</dbReference>
<evidence type="ECO:0000256" key="1">
    <source>
        <dbReference type="SAM" id="MobiDB-lite"/>
    </source>
</evidence>
<dbReference type="EMBL" id="MWQN01000001">
    <property type="protein sequence ID" value="OPC85060.1"/>
    <property type="molecule type" value="Genomic_DNA"/>
</dbReference>
<feature type="region of interest" description="Disordered" evidence="1">
    <location>
        <begin position="154"/>
        <end position="174"/>
    </location>
</feature>
<dbReference type="STRING" id="159449.B4N89_15645"/>
<accession>A0A1T3P864</accession>
<organism evidence="3 4">
    <name type="scientific">Embleya scabrispora</name>
    <dbReference type="NCBI Taxonomy" id="159449"/>
    <lineage>
        <taxon>Bacteria</taxon>
        <taxon>Bacillati</taxon>
        <taxon>Actinomycetota</taxon>
        <taxon>Actinomycetes</taxon>
        <taxon>Kitasatosporales</taxon>
        <taxon>Streptomycetaceae</taxon>
        <taxon>Embleya</taxon>
    </lineage>
</organism>
<dbReference type="PANTHER" id="PTHR38730:SF1">
    <property type="entry name" value="SLL7028 PROTEIN"/>
    <property type="match status" value="1"/>
</dbReference>
<dbReference type="AlphaFoldDB" id="A0A1T3P864"/>
<evidence type="ECO:0000259" key="2">
    <source>
        <dbReference type="Pfam" id="PF13203"/>
    </source>
</evidence>
<protein>
    <recommendedName>
        <fullName evidence="2">Putative metallopeptidase domain-containing protein</fullName>
    </recommendedName>
</protein>
<sequence length="489" mass="54377">MTDVAYGERGPRAPIVSLTDRRALEAWRPADDEVIARARKLKEEALLDFGMELSVIASWLYTKCHHHIPTTAIDTAAVMASGDGTCLLLYNPRFFCDLGLDGVKFVLFHEARHLIQRHLFAEADLRADPVFTLAAEVTINHVAMTRLGRTSLPIVRRTDPDTDPDTGAQIGEPTGIDPREIHRAYVEDLRDQGLESLRYDDFVDTDATVYAELKRMKHPPVPPPLCVHVILGEGTGLHDGMDGETVDRVASEVLRSVLLAARRGERLARRELLDLLSRTDGATDRTSKLWGDLGAGFLRGETQRTRRVQWWQQWLVDVLASKLREGERLVYPKKRGALLAALGHDPMLARRGLERTKVVVIAYDTSGSMPDQVVSWLTELVGKAEGVETHWLSFDGTVMPFKPGERVLGGGGTNFQNVADYVEGRLAIEGSGRFEESVDAVVMLTDGYAPPITPADPDKWIWLITEGGDDWPERHDPPMDCHRVVTGDS</sequence>
<dbReference type="InterPro" id="IPR025154">
    <property type="entry name" value="Put_metallopeptidase_dom"/>
</dbReference>
<evidence type="ECO:0000313" key="3">
    <source>
        <dbReference type="EMBL" id="OPC85060.1"/>
    </source>
</evidence>
<evidence type="ECO:0000313" key="4">
    <source>
        <dbReference type="Proteomes" id="UP000190037"/>
    </source>
</evidence>
<reference evidence="3 4" key="1">
    <citation type="submission" date="2017-03" db="EMBL/GenBank/DDBJ databases">
        <title>Draft genome sequence of Streptomyces scabrisporus NF3, endophyte isolated from Amphipterygium adstringens.</title>
        <authorList>
            <person name="Vazquez M."/>
            <person name="Ceapa C.D."/>
            <person name="Rodriguez Luna D."/>
            <person name="Sanchez Esquivel S."/>
        </authorList>
    </citation>
    <scope>NUCLEOTIDE SEQUENCE [LARGE SCALE GENOMIC DNA]</scope>
    <source>
        <strain evidence="3 4">NF3</strain>
    </source>
</reference>
<dbReference type="eggNOG" id="COG3864">
    <property type="taxonomic scope" value="Bacteria"/>
</dbReference>
<proteinExistence type="predicted"/>
<dbReference type="PANTHER" id="PTHR38730">
    <property type="entry name" value="SLL7028 PROTEIN"/>
    <property type="match status" value="1"/>
</dbReference>
<feature type="domain" description="Putative metallopeptidase" evidence="2">
    <location>
        <begin position="44"/>
        <end position="141"/>
    </location>
</feature>
<dbReference type="Proteomes" id="UP000190037">
    <property type="component" value="Unassembled WGS sequence"/>
</dbReference>
<gene>
    <name evidence="3" type="ORF">B4N89_15645</name>
</gene>
<name>A0A1T3P864_9ACTN</name>
<dbReference type="RefSeq" id="WP_078976453.1">
    <property type="nucleotide sequence ID" value="NZ_MWQN01000001.1"/>
</dbReference>
<comment type="caution">
    <text evidence="3">The sequence shown here is derived from an EMBL/GenBank/DDBJ whole genome shotgun (WGS) entry which is preliminary data.</text>
</comment>